<dbReference type="RefSeq" id="WP_213495407.1">
    <property type="nucleotide sequence ID" value="NZ_CP074694.1"/>
</dbReference>
<dbReference type="InterPro" id="IPR043714">
    <property type="entry name" value="DUF5655"/>
</dbReference>
<dbReference type="Pfam" id="PF14117">
    <property type="entry name" value="DUF4287"/>
    <property type="match status" value="1"/>
</dbReference>
<evidence type="ECO:0000313" key="2">
    <source>
        <dbReference type="EMBL" id="QVL31491.1"/>
    </source>
</evidence>
<protein>
    <submittedName>
        <fullName evidence="2">DUF4287 domain-containing protein</fullName>
    </submittedName>
</protein>
<dbReference type="Proteomes" id="UP000676194">
    <property type="component" value="Chromosome"/>
</dbReference>
<dbReference type="InterPro" id="IPR025629">
    <property type="entry name" value="DUF4287"/>
</dbReference>
<reference evidence="2" key="1">
    <citation type="submission" date="2021-05" db="EMBL/GenBank/DDBJ databases">
        <title>Complete genome sequence of the cellulolytic planctomycete Telmatocola sphagniphila SP2T and characterization of the first cellulase from planctomycetes.</title>
        <authorList>
            <person name="Rakitin A.L."/>
            <person name="Beletsky A.V."/>
            <person name="Naumoff D.G."/>
            <person name="Kulichevskaya I.S."/>
            <person name="Mardanov A.V."/>
            <person name="Ravin N.V."/>
            <person name="Dedysh S.N."/>
        </authorList>
    </citation>
    <scope>NUCLEOTIDE SEQUENCE</scope>
    <source>
        <strain evidence="2">SP2T</strain>
    </source>
</reference>
<keyword evidence="3" id="KW-1185">Reference proteome</keyword>
<dbReference type="Pfam" id="PF18899">
    <property type="entry name" value="DUF5655"/>
    <property type="match status" value="1"/>
</dbReference>
<evidence type="ECO:0000313" key="3">
    <source>
        <dbReference type="Proteomes" id="UP000676194"/>
    </source>
</evidence>
<proteinExistence type="predicted"/>
<gene>
    <name evidence="2" type="ORF">KIH39_22000</name>
</gene>
<dbReference type="EMBL" id="CP074694">
    <property type="protein sequence ID" value="QVL31491.1"/>
    <property type="molecule type" value="Genomic_DNA"/>
</dbReference>
<dbReference type="KEGG" id="tsph:KIH39_22000"/>
<name>A0A8E6B5G1_9BACT</name>
<dbReference type="AlphaFoldDB" id="A0A8E6B5G1"/>
<accession>A0A8E6B5G1</accession>
<organism evidence="2 3">
    <name type="scientific">Telmatocola sphagniphila</name>
    <dbReference type="NCBI Taxonomy" id="1123043"/>
    <lineage>
        <taxon>Bacteria</taxon>
        <taxon>Pseudomonadati</taxon>
        <taxon>Planctomycetota</taxon>
        <taxon>Planctomycetia</taxon>
        <taxon>Gemmatales</taxon>
        <taxon>Gemmataceae</taxon>
    </lineage>
</organism>
<feature type="domain" description="DUF5655" evidence="1">
    <location>
        <begin position="79"/>
        <end position="185"/>
    </location>
</feature>
<evidence type="ECO:0000259" key="1">
    <source>
        <dbReference type="Pfam" id="PF18899"/>
    </source>
</evidence>
<sequence length="187" mass="20569">MAKSPAEMKAAMIAGLQEKTGRSLEEWLPILRASGLTKHKELVTLLKTEYELTHGFANMIALQTLGSDSHTSEDTDALVDAQYAGKKAGLRPIYDALIAAVKKFGKVEVSPKKAYVSLRRNTQFAILQPSTATRLDVGLVLPDVDSTDRLEVAGSFNAMVTHRVRLENLSEINKELLGWLKQAYEKG</sequence>